<dbReference type="SUPFAM" id="SSF55729">
    <property type="entry name" value="Acyl-CoA N-acyltransferases (Nat)"/>
    <property type="match status" value="1"/>
</dbReference>
<dbReference type="Gene3D" id="3.40.630.30">
    <property type="match status" value="1"/>
</dbReference>
<accession>A0A926NTM7</accession>
<dbReference type="GO" id="GO:0016747">
    <property type="term" value="F:acyltransferase activity, transferring groups other than amino-acyl groups"/>
    <property type="evidence" value="ECO:0007669"/>
    <property type="project" value="InterPro"/>
</dbReference>
<protein>
    <submittedName>
        <fullName evidence="4">GNAT family N-acetyltransferase</fullName>
    </submittedName>
</protein>
<evidence type="ECO:0000256" key="2">
    <source>
        <dbReference type="ARBA" id="ARBA00023315"/>
    </source>
</evidence>
<comment type="caution">
    <text evidence="4">The sequence shown here is derived from an EMBL/GenBank/DDBJ whole genome shotgun (WGS) entry which is preliminary data.</text>
</comment>
<dbReference type="Proteomes" id="UP000619078">
    <property type="component" value="Unassembled WGS sequence"/>
</dbReference>
<dbReference type="EMBL" id="JACWMX010000006">
    <property type="protein sequence ID" value="MBD1394505.1"/>
    <property type="molecule type" value="Genomic_DNA"/>
</dbReference>
<dbReference type="RefSeq" id="WP_191164247.1">
    <property type="nucleotide sequence ID" value="NZ_JACWMX010000006.1"/>
</dbReference>
<dbReference type="PANTHER" id="PTHR43877">
    <property type="entry name" value="AMINOALKYLPHOSPHONATE N-ACETYLTRANSFERASE-RELATED-RELATED"/>
    <property type="match status" value="1"/>
</dbReference>
<proteinExistence type="predicted"/>
<dbReference type="PANTHER" id="PTHR43877:SF2">
    <property type="entry name" value="AMINOALKYLPHOSPHONATE N-ACETYLTRANSFERASE-RELATED"/>
    <property type="match status" value="1"/>
</dbReference>
<evidence type="ECO:0000259" key="3">
    <source>
        <dbReference type="PROSITE" id="PS51186"/>
    </source>
</evidence>
<dbReference type="CDD" id="cd04301">
    <property type="entry name" value="NAT_SF"/>
    <property type="match status" value="1"/>
</dbReference>
<reference evidence="4" key="1">
    <citation type="submission" date="2020-09" db="EMBL/GenBank/DDBJ databases">
        <title>Novel species of Mucilaginibacter isolated from a glacier on the Tibetan Plateau.</title>
        <authorList>
            <person name="Liu Q."/>
            <person name="Xin Y.-H."/>
        </authorList>
    </citation>
    <scope>NUCLEOTIDE SEQUENCE</scope>
    <source>
        <strain evidence="4">ZB1P21</strain>
    </source>
</reference>
<evidence type="ECO:0000256" key="1">
    <source>
        <dbReference type="ARBA" id="ARBA00022679"/>
    </source>
</evidence>
<gene>
    <name evidence="4" type="ORF">IDJ76_15450</name>
</gene>
<dbReference type="InterPro" id="IPR016181">
    <property type="entry name" value="Acyl_CoA_acyltransferase"/>
</dbReference>
<keyword evidence="5" id="KW-1185">Reference proteome</keyword>
<dbReference type="InterPro" id="IPR000182">
    <property type="entry name" value="GNAT_dom"/>
</dbReference>
<organism evidence="4 5">
    <name type="scientific">Mucilaginibacter glaciei</name>
    <dbReference type="NCBI Taxonomy" id="2772109"/>
    <lineage>
        <taxon>Bacteria</taxon>
        <taxon>Pseudomonadati</taxon>
        <taxon>Bacteroidota</taxon>
        <taxon>Sphingobacteriia</taxon>
        <taxon>Sphingobacteriales</taxon>
        <taxon>Sphingobacteriaceae</taxon>
        <taxon>Mucilaginibacter</taxon>
    </lineage>
</organism>
<evidence type="ECO:0000313" key="4">
    <source>
        <dbReference type="EMBL" id="MBD1394505.1"/>
    </source>
</evidence>
<sequence>MKNIKIRPAEIKDLDTLRQFEQGVVTAERSFDPTIRPDNVTYYDIEDLIVDPHIQLLVAELDGEVIGSGYARIENSKPELRHRQHAYLGFMYVLQQYRGKGVNGLILSALKNWAAANGISELRLEVYNANESAITAYEKFGFGSHMLVMRMGL</sequence>
<evidence type="ECO:0000313" key="5">
    <source>
        <dbReference type="Proteomes" id="UP000619078"/>
    </source>
</evidence>
<keyword evidence="2" id="KW-0012">Acyltransferase</keyword>
<dbReference type="InterPro" id="IPR050832">
    <property type="entry name" value="Bact_Acetyltransf"/>
</dbReference>
<dbReference type="AlphaFoldDB" id="A0A926NTM7"/>
<dbReference type="Pfam" id="PF00583">
    <property type="entry name" value="Acetyltransf_1"/>
    <property type="match status" value="1"/>
</dbReference>
<feature type="domain" description="N-acetyltransferase" evidence="3">
    <location>
        <begin position="4"/>
        <end position="153"/>
    </location>
</feature>
<keyword evidence="1" id="KW-0808">Transferase</keyword>
<name>A0A926NTM7_9SPHI</name>
<dbReference type="PROSITE" id="PS51186">
    <property type="entry name" value="GNAT"/>
    <property type="match status" value="1"/>
</dbReference>